<organism evidence="1 2">
    <name type="scientific">Pseudooceanicola nanhaiensis</name>
    <dbReference type="NCBI Taxonomy" id="375761"/>
    <lineage>
        <taxon>Bacteria</taxon>
        <taxon>Pseudomonadati</taxon>
        <taxon>Pseudomonadota</taxon>
        <taxon>Alphaproteobacteria</taxon>
        <taxon>Rhodobacterales</taxon>
        <taxon>Paracoccaceae</taxon>
        <taxon>Pseudooceanicola</taxon>
    </lineage>
</organism>
<evidence type="ECO:0000313" key="1">
    <source>
        <dbReference type="EMBL" id="GGM08865.1"/>
    </source>
</evidence>
<dbReference type="Proteomes" id="UP000649829">
    <property type="component" value="Unassembled WGS sequence"/>
</dbReference>
<protein>
    <submittedName>
        <fullName evidence="1">Uncharacterized protein</fullName>
    </submittedName>
</protein>
<reference evidence="1" key="2">
    <citation type="submission" date="2020-09" db="EMBL/GenBank/DDBJ databases">
        <authorList>
            <person name="Sun Q."/>
            <person name="Zhou Y."/>
        </authorList>
    </citation>
    <scope>NUCLEOTIDE SEQUENCE</scope>
    <source>
        <strain evidence="1">CGMCC 1.6293</strain>
    </source>
</reference>
<name>A0A917T3H0_9RHOB</name>
<gene>
    <name evidence="1" type="ORF">GCM10011534_33590</name>
</gene>
<comment type="caution">
    <text evidence="1">The sequence shown here is derived from an EMBL/GenBank/DDBJ whole genome shotgun (WGS) entry which is preliminary data.</text>
</comment>
<dbReference type="EMBL" id="BMLF01000002">
    <property type="protein sequence ID" value="GGM08865.1"/>
    <property type="molecule type" value="Genomic_DNA"/>
</dbReference>
<proteinExistence type="predicted"/>
<accession>A0A917T3H0</accession>
<keyword evidence="2" id="KW-1185">Reference proteome</keyword>
<sequence>MQRTITVGNYVSVQGTFVRQLPDGRIEVRVGDKIFAGLPVTRQTTAA</sequence>
<dbReference type="RefSeq" id="WP_169739191.1">
    <property type="nucleotide sequence ID" value="NZ_BMLF01000002.1"/>
</dbReference>
<evidence type="ECO:0000313" key="2">
    <source>
        <dbReference type="Proteomes" id="UP000649829"/>
    </source>
</evidence>
<reference evidence="1" key="1">
    <citation type="journal article" date="2014" name="Int. J. Syst. Evol. Microbiol.">
        <title>Complete genome sequence of Corynebacterium casei LMG S-19264T (=DSM 44701T), isolated from a smear-ripened cheese.</title>
        <authorList>
            <consortium name="US DOE Joint Genome Institute (JGI-PGF)"/>
            <person name="Walter F."/>
            <person name="Albersmeier A."/>
            <person name="Kalinowski J."/>
            <person name="Ruckert C."/>
        </authorList>
    </citation>
    <scope>NUCLEOTIDE SEQUENCE</scope>
    <source>
        <strain evidence="1">CGMCC 1.6293</strain>
    </source>
</reference>
<dbReference type="AlphaFoldDB" id="A0A917T3H0"/>